<reference evidence="10 11" key="1">
    <citation type="submission" date="2021-02" db="EMBL/GenBank/DDBJ databases">
        <title>Leishmania (Mundinia) enrietti genome sequencing and assembly.</title>
        <authorList>
            <person name="Almutairi H."/>
            <person name="Gatherer D."/>
        </authorList>
    </citation>
    <scope>NUCLEOTIDE SEQUENCE [LARGE SCALE GENOMIC DNA]</scope>
    <source>
        <strain evidence="10">CUR178</strain>
    </source>
</reference>
<dbReference type="KEGG" id="lenr:94171491"/>
<evidence type="ECO:0000313" key="11">
    <source>
        <dbReference type="Proteomes" id="UP000674179"/>
    </source>
</evidence>
<dbReference type="Pfam" id="PF00560">
    <property type="entry name" value="LRR_1"/>
    <property type="match status" value="2"/>
</dbReference>
<keyword evidence="2" id="KW-1003">Cell membrane</keyword>
<sequence length="469" mass="51313">MMCRPVTSKYLLSGCAGGLSLTVAFALICAVLCEVSALEMGTFRPGNGLMSATTLNASVKAVQALQRAIDNPDLQLEVEAALTDTKNGFDVCRSALYRCNSVTGVIEEAVINDMHGGTVKWNEYPDFVKRIRVTNSRLSQPLVLSSLPANLEEFSATNVEWQFNSILESWPSGEEPSDGGHFTQLRVFRCDKCALVKAEVTLTAPQLASLRVLSLSGNPDLLVDFRKLPRTLESLHVSHTKLAHSTVKEALEAVPQSLSRLNISYTGITLTLNMLSSASKQLEALDVSGLGSGNSGSLLPASQLQRVCSESGFNLRELSLSRCGLAGTLPDLRQCTKLQVLDLSHNFLHDAALVQLPETMKSLSLSNNTIRGRLRTDELPRLLRFLDLSNNHFTGPFDISGLPLQIRHLDISHNDFSGNLTLTKLPESVKVVYIQYNSFTGTVDLVDIPLGIRVIMVHHNNWDYQLPAL</sequence>
<proteinExistence type="predicted"/>
<evidence type="ECO:0000256" key="8">
    <source>
        <dbReference type="ARBA" id="ARBA00023180"/>
    </source>
</evidence>
<keyword evidence="5" id="KW-1133">Transmembrane helix</keyword>
<dbReference type="Proteomes" id="UP000674179">
    <property type="component" value="Chromosome 29"/>
</dbReference>
<dbReference type="GO" id="GO:0012505">
    <property type="term" value="C:endomembrane system"/>
    <property type="evidence" value="ECO:0007669"/>
    <property type="project" value="UniProtKB-SubCell"/>
</dbReference>
<dbReference type="EMBL" id="JAFHKP010000029">
    <property type="protein sequence ID" value="KAG5474159.1"/>
    <property type="molecule type" value="Genomic_DNA"/>
</dbReference>
<keyword evidence="11" id="KW-1185">Reference proteome</keyword>
<protein>
    <recommendedName>
        <fullName evidence="12">Leucine-rich repeat protein</fullName>
    </recommendedName>
</protein>
<accession>A0A836GKS2</accession>
<evidence type="ECO:0000256" key="9">
    <source>
        <dbReference type="ARBA" id="ARBA00037847"/>
    </source>
</evidence>
<gene>
    <name evidence="10" type="ORF">CUR178_04271</name>
</gene>
<dbReference type="AlphaFoldDB" id="A0A836GKS2"/>
<keyword evidence="8" id="KW-0325">Glycoprotein</keyword>
<evidence type="ECO:0000256" key="1">
    <source>
        <dbReference type="ARBA" id="ARBA00004236"/>
    </source>
</evidence>
<dbReference type="GO" id="GO:0005886">
    <property type="term" value="C:plasma membrane"/>
    <property type="evidence" value="ECO:0007669"/>
    <property type="project" value="UniProtKB-SubCell"/>
</dbReference>
<dbReference type="RefSeq" id="XP_067691352.1">
    <property type="nucleotide sequence ID" value="XM_067835981.1"/>
</dbReference>
<keyword evidence="7" id="KW-0675">Receptor</keyword>
<comment type="subcellular location">
    <subcellularLocation>
        <location evidence="1">Cell membrane</location>
    </subcellularLocation>
    <subcellularLocation>
        <location evidence="9">Endomembrane system</location>
        <topology evidence="9">Single-pass membrane protein</topology>
    </subcellularLocation>
</comment>
<evidence type="ECO:0000313" key="10">
    <source>
        <dbReference type="EMBL" id="KAG5474159.1"/>
    </source>
</evidence>
<dbReference type="SMART" id="SM00368">
    <property type="entry name" value="LRR_RI"/>
    <property type="match status" value="3"/>
</dbReference>
<dbReference type="InterPro" id="IPR032675">
    <property type="entry name" value="LRR_dom_sf"/>
</dbReference>
<evidence type="ECO:0000256" key="6">
    <source>
        <dbReference type="ARBA" id="ARBA00023136"/>
    </source>
</evidence>
<dbReference type="OrthoDB" id="259231at2759"/>
<keyword evidence="3" id="KW-0812">Transmembrane</keyword>
<evidence type="ECO:0000256" key="2">
    <source>
        <dbReference type="ARBA" id="ARBA00022475"/>
    </source>
</evidence>
<evidence type="ECO:0000256" key="5">
    <source>
        <dbReference type="ARBA" id="ARBA00022989"/>
    </source>
</evidence>
<dbReference type="PANTHER" id="PTHR48052">
    <property type="entry name" value="UNNAMED PRODUCT"/>
    <property type="match status" value="1"/>
</dbReference>
<keyword evidence="4" id="KW-0732">Signal</keyword>
<evidence type="ECO:0008006" key="12">
    <source>
        <dbReference type="Google" id="ProtNLM"/>
    </source>
</evidence>
<dbReference type="Pfam" id="PF13516">
    <property type="entry name" value="LRR_6"/>
    <property type="match status" value="1"/>
</dbReference>
<dbReference type="GeneID" id="94171491"/>
<comment type="caution">
    <text evidence="10">The sequence shown here is derived from an EMBL/GenBank/DDBJ whole genome shotgun (WGS) entry which is preliminary data.</text>
</comment>
<evidence type="ECO:0000256" key="7">
    <source>
        <dbReference type="ARBA" id="ARBA00023170"/>
    </source>
</evidence>
<keyword evidence="6" id="KW-0472">Membrane</keyword>
<dbReference type="PANTHER" id="PTHR48052:SF8">
    <property type="entry name" value="LRR RECEPTOR-LIKE SERINE_THREONINE-PROTEIN KINASE FLS2"/>
    <property type="match status" value="1"/>
</dbReference>
<dbReference type="InterPro" id="IPR001611">
    <property type="entry name" value="Leu-rich_rpt"/>
</dbReference>
<dbReference type="Gene3D" id="3.80.10.10">
    <property type="entry name" value="Ribonuclease Inhibitor"/>
    <property type="match status" value="1"/>
</dbReference>
<organism evidence="10 11">
    <name type="scientific">Leishmania enriettii</name>
    <dbReference type="NCBI Taxonomy" id="5663"/>
    <lineage>
        <taxon>Eukaryota</taxon>
        <taxon>Discoba</taxon>
        <taxon>Euglenozoa</taxon>
        <taxon>Kinetoplastea</taxon>
        <taxon>Metakinetoplastina</taxon>
        <taxon>Trypanosomatida</taxon>
        <taxon>Trypanosomatidae</taxon>
        <taxon>Leishmaniinae</taxon>
        <taxon>Leishmania</taxon>
    </lineage>
</organism>
<name>A0A836GKS2_LEIEN</name>
<evidence type="ECO:0000256" key="3">
    <source>
        <dbReference type="ARBA" id="ARBA00022692"/>
    </source>
</evidence>
<evidence type="ECO:0000256" key="4">
    <source>
        <dbReference type="ARBA" id="ARBA00022729"/>
    </source>
</evidence>
<dbReference type="SUPFAM" id="SSF52058">
    <property type="entry name" value="L domain-like"/>
    <property type="match status" value="1"/>
</dbReference>